<dbReference type="AlphaFoldDB" id="A0A836GX37"/>
<keyword evidence="1" id="KW-0862">Zinc</keyword>
<dbReference type="PANTHER" id="PTHR37562">
    <property type="entry name" value="C3H1-TYPE DOMAIN-CONTAINING PROTEIN-RELATED"/>
    <property type="match status" value="1"/>
</dbReference>
<accession>A0A836GX37</accession>
<evidence type="ECO:0000313" key="4">
    <source>
        <dbReference type="EMBL" id="KAG5481739.1"/>
    </source>
</evidence>
<evidence type="ECO:0000313" key="5">
    <source>
        <dbReference type="Proteomes" id="UP000674179"/>
    </source>
</evidence>
<feature type="compositionally biased region" description="Low complexity" evidence="2">
    <location>
        <begin position="233"/>
        <end position="252"/>
    </location>
</feature>
<feature type="domain" description="C3H1-type" evidence="3">
    <location>
        <begin position="435"/>
        <end position="464"/>
    </location>
</feature>
<dbReference type="InterPro" id="IPR000571">
    <property type="entry name" value="Znf_CCCH"/>
</dbReference>
<dbReference type="GO" id="GO:0008270">
    <property type="term" value="F:zinc ion binding"/>
    <property type="evidence" value="ECO:0007669"/>
    <property type="project" value="UniProtKB-KW"/>
</dbReference>
<comment type="caution">
    <text evidence="4">The sequence shown here is derived from an EMBL/GenBank/DDBJ whole genome shotgun (WGS) entry which is preliminary data.</text>
</comment>
<feature type="compositionally biased region" description="Basic and acidic residues" evidence="2">
    <location>
        <begin position="322"/>
        <end position="331"/>
    </location>
</feature>
<keyword evidence="1" id="KW-0479">Metal-binding</keyword>
<dbReference type="KEGG" id="lenr:94174251"/>
<dbReference type="PROSITE" id="PS50103">
    <property type="entry name" value="ZF_C3H1"/>
    <property type="match status" value="2"/>
</dbReference>
<protein>
    <recommendedName>
        <fullName evidence="3">C3H1-type domain-containing protein</fullName>
    </recommendedName>
</protein>
<dbReference type="EMBL" id="JAFHKP010000018">
    <property type="protein sequence ID" value="KAG5481739.1"/>
    <property type="molecule type" value="Genomic_DNA"/>
</dbReference>
<dbReference type="PANTHER" id="PTHR37562:SF5">
    <property type="entry name" value="C3H1-TYPE DOMAIN-CONTAINING PROTEIN"/>
    <property type="match status" value="1"/>
</dbReference>
<evidence type="ECO:0000256" key="1">
    <source>
        <dbReference type="PROSITE-ProRule" id="PRU00723"/>
    </source>
</evidence>
<feature type="region of interest" description="Disordered" evidence="2">
    <location>
        <begin position="303"/>
        <end position="383"/>
    </location>
</feature>
<feature type="domain" description="C3H1-type" evidence="3">
    <location>
        <begin position="527"/>
        <end position="555"/>
    </location>
</feature>
<dbReference type="GeneID" id="94174251"/>
<feature type="region of interest" description="Disordered" evidence="2">
    <location>
        <begin position="231"/>
        <end position="255"/>
    </location>
</feature>
<organism evidence="4 5">
    <name type="scientific">Leishmania enriettii</name>
    <dbReference type="NCBI Taxonomy" id="5663"/>
    <lineage>
        <taxon>Eukaryota</taxon>
        <taxon>Discoba</taxon>
        <taxon>Euglenozoa</taxon>
        <taxon>Kinetoplastea</taxon>
        <taxon>Metakinetoplastina</taxon>
        <taxon>Trypanosomatida</taxon>
        <taxon>Trypanosomatidae</taxon>
        <taxon>Leishmaniinae</taxon>
        <taxon>Leishmania</taxon>
    </lineage>
</organism>
<feature type="compositionally biased region" description="Low complexity" evidence="2">
    <location>
        <begin position="143"/>
        <end position="156"/>
    </location>
</feature>
<dbReference type="Proteomes" id="UP000674179">
    <property type="component" value="Chromosome 18"/>
</dbReference>
<keyword evidence="1" id="KW-0863">Zinc-finger</keyword>
<evidence type="ECO:0000256" key="2">
    <source>
        <dbReference type="SAM" id="MobiDB-lite"/>
    </source>
</evidence>
<feature type="compositionally biased region" description="Polar residues" evidence="2">
    <location>
        <begin position="303"/>
        <end position="321"/>
    </location>
</feature>
<feature type="region of interest" description="Disordered" evidence="2">
    <location>
        <begin position="141"/>
        <end position="161"/>
    </location>
</feature>
<gene>
    <name evidence="4" type="ORF">CUR178_07092</name>
</gene>
<feature type="region of interest" description="Disordered" evidence="2">
    <location>
        <begin position="730"/>
        <end position="753"/>
    </location>
</feature>
<feature type="zinc finger region" description="C3H1-type" evidence="1">
    <location>
        <begin position="435"/>
        <end position="464"/>
    </location>
</feature>
<dbReference type="RefSeq" id="XP_067693920.1">
    <property type="nucleotide sequence ID" value="XM_067838741.1"/>
</dbReference>
<dbReference type="OrthoDB" id="244144at2759"/>
<name>A0A836GX37_LEIEN</name>
<evidence type="ECO:0000259" key="3">
    <source>
        <dbReference type="PROSITE" id="PS50103"/>
    </source>
</evidence>
<feature type="zinc finger region" description="C3H1-type" evidence="1">
    <location>
        <begin position="527"/>
        <end position="555"/>
    </location>
</feature>
<sequence>MLSTHTSMALNSHYSSSGAVVSMPAPGFAANSSGASVQRRMATPPAVPPAPAPTVPVSETINFFATASSSYRSHFGDSAAGTMSFSSLALRSAAGTPLQQEISSGCSGEAPSRISLSGSAGASASLPGFAGLPACAPRNEIMRSGSGLRSSSSASSNTPQTVGITPQVKFAAPSSGGILAQSASASAVDGVIHVSGTATADNAVTTAVPNGCVCVPHLSDGAAVRLQEDCSVRSSPSASTAPTSRTRTNSPPLHGANASCIDSSGTSLLAEVGVCISSASAAAASAAQLLGDDALRETRQPIFTSLSSNSPNVGEGWTNSSPRRDDDEPSKLCDSVSSAKASSRADHLPPSPTTSPHHPKRRQQRSGAAPRRQHGSFGNCYAPTGQLAPGSHVKSADSLTGRGDFVSVYDSDFETMLSIPASQVLHLPNPSLGVSRLVLCRKFTLEDPRSCSKGDICKFVHADTRKVSRLSIHVNYAWRSLDLCTYPRLPAGDEITVLAPNERPPSGVIPSERILVTRGSTNWREHTAPLSHCAHYYFNRMCNRGTRCNFIHAVHVDPNVQGDFKHAPAPRAVAPIVPKPLAPASSRAATAAKAASSEGSRSAAYQGAARASSVVYQPQAPPSAPQSGVGTASNVSRGIAYAFAPNMFGPPPHGCAAYPLLNSTSSPQTAMGVPQSPAAAAGGSPYVMVMNSAGQQVGCGYLPTALVSPTPQQLGGNSNGVFVLLPTPTGTGGPMAGSGAPVGNPGDSASPLSQSFSSLNVGPANWSLYGDMDTAAWMPSSPLQRL</sequence>
<proteinExistence type="predicted"/>
<reference evidence="4 5" key="1">
    <citation type="submission" date="2021-02" db="EMBL/GenBank/DDBJ databases">
        <title>Leishmania (Mundinia) enrietti genome sequencing and assembly.</title>
        <authorList>
            <person name="Almutairi H."/>
            <person name="Gatherer D."/>
        </authorList>
    </citation>
    <scope>NUCLEOTIDE SEQUENCE [LARGE SCALE GENOMIC DNA]</scope>
    <source>
        <strain evidence="4">CUR178</strain>
    </source>
</reference>
<keyword evidence="5" id="KW-1185">Reference proteome</keyword>